<dbReference type="Proteomes" id="UP001058364">
    <property type="component" value="Chromosome"/>
</dbReference>
<keyword evidence="8" id="KW-1185">Reference proteome</keyword>
<dbReference type="PANTHER" id="PTHR18895:SF74">
    <property type="entry name" value="MTRF1L RELEASE FACTOR GLUTAMINE METHYLTRANSFERASE"/>
    <property type="match status" value="1"/>
</dbReference>
<evidence type="ECO:0000256" key="1">
    <source>
        <dbReference type="ARBA" id="ARBA00012771"/>
    </source>
</evidence>
<evidence type="ECO:0000256" key="2">
    <source>
        <dbReference type="ARBA" id="ARBA00022603"/>
    </source>
</evidence>
<dbReference type="GO" id="GO:0032259">
    <property type="term" value="P:methylation"/>
    <property type="evidence" value="ECO:0007669"/>
    <property type="project" value="UniProtKB-KW"/>
</dbReference>
<evidence type="ECO:0000256" key="3">
    <source>
        <dbReference type="ARBA" id="ARBA00022679"/>
    </source>
</evidence>
<evidence type="ECO:0000259" key="6">
    <source>
        <dbReference type="Pfam" id="PF05175"/>
    </source>
</evidence>
<dbReference type="GO" id="GO:0008168">
    <property type="term" value="F:methyltransferase activity"/>
    <property type="evidence" value="ECO:0007669"/>
    <property type="project" value="UniProtKB-KW"/>
</dbReference>
<dbReference type="NCBIfam" id="TIGR00536">
    <property type="entry name" value="hemK_fam"/>
    <property type="match status" value="1"/>
</dbReference>
<dbReference type="Gene3D" id="3.40.50.150">
    <property type="entry name" value="Vaccinia Virus protein VP39"/>
    <property type="match status" value="1"/>
</dbReference>
<dbReference type="CDD" id="cd02440">
    <property type="entry name" value="AdoMet_MTases"/>
    <property type="match status" value="1"/>
</dbReference>
<evidence type="ECO:0000313" key="8">
    <source>
        <dbReference type="Proteomes" id="UP001058364"/>
    </source>
</evidence>
<proteinExistence type="predicted"/>
<sequence>MPDFNSRKEALLREKIRYNMELTITPEEKEKLKTSMPIQQIIGFVQMDNLKFIISDDKVLIPRYETEEVINSALDFLDSNSVVLDMCSGSGFIGLTIFDKKKCFVTMVDNDPNAISKIKLNQKVNNIYSNKIEIIESDLFKNLDVNKKYDLIISNPPYIPKNVLLDESVTLWENENALFAEDEGNYFYKRIIEDGKKFLKKNGIMIFEISPWNLTFFKNLKMNIEVIKDINNKERIVIIKQ</sequence>
<dbReference type="PANTHER" id="PTHR18895">
    <property type="entry name" value="HEMK METHYLTRANSFERASE"/>
    <property type="match status" value="1"/>
</dbReference>
<evidence type="ECO:0000256" key="5">
    <source>
        <dbReference type="ARBA" id="ARBA00048391"/>
    </source>
</evidence>
<dbReference type="Pfam" id="PF05175">
    <property type="entry name" value="MTS"/>
    <property type="match status" value="1"/>
</dbReference>
<dbReference type="PROSITE" id="PS00092">
    <property type="entry name" value="N6_MTASE"/>
    <property type="match status" value="1"/>
</dbReference>
<reference evidence="7" key="1">
    <citation type="submission" date="2022-08" db="EMBL/GenBank/DDBJ databases">
        <title>Complete genome sequence of Mycoplasma molare type strain H 542.</title>
        <authorList>
            <person name="Spergser J."/>
        </authorList>
    </citation>
    <scope>NUCLEOTIDE SEQUENCE</scope>
    <source>
        <strain evidence="7">H 542</strain>
    </source>
</reference>
<feature type="domain" description="Methyltransferase small" evidence="6">
    <location>
        <begin position="80"/>
        <end position="158"/>
    </location>
</feature>
<dbReference type="InterPro" id="IPR002052">
    <property type="entry name" value="DNA_methylase_N6_adenine_CS"/>
</dbReference>
<dbReference type="InterPro" id="IPR007848">
    <property type="entry name" value="Small_mtfrase_dom"/>
</dbReference>
<dbReference type="InterPro" id="IPR050320">
    <property type="entry name" value="N5-glutamine_MTase"/>
</dbReference>
<name>A0ABY5TX27_9BACT</name>
<accession>A0ABY5TX27</accession>
<dbReference type="InterPro" id="IPR004556">
    <property type="entry name" value="HemK-like"/>
</dbReference>
<dbReference type="RefSeq" id="WP_027123415.1">
    <property type="nucleotide sequence ID" value="NZ_CP103423.1"/>
</dbReference>
<evidence type="ECO:0000313" key="7">
    <source>
        <dbReference type="EMBL" id="UWD34136.1"/>
    </source>
</evidence>
<evidence type="ECO:0000256" key="4">
    <source>
        <dbReference type="ARBA" id="ARBA00022691"/>
    </source>
</evidence>
<dbReference type="EMBL" id="CP103423">
    <property type="protein sequence ID" value="UWD34136.1"/>
    <property type="molecule type" value="Genomic_DNA"/>
</dbReference>
<protein>
    <recommendedName>
        <fullName evidence="1">peptide chain release factor N(5)-glutamine methyltransferase</fullName>
        <ecNumber evidence="1">2.1.1.297</ecNumber>
    </recommendedName>
</protein>
<keyword evidence="4" id="KW-0949">S-adenosyl-L-methionine</keyword>
<comment type="catalytic activity">
    <reaction evidence="5">
        <text>L-glutaminyl-[peptide chain release factor] + S-adenosyl-L-methionine = N(5)-methyl-L-glutaminyl-[peptide chain release factor] + S-adenosyl-L-homocysteine + H(+)</text>
        <dbReference type="Rhea" id="RHEA:42896"/>
        <dbReference type="Rhea" id="RHEA-COMP:10271"/>
        <dbReference type="Rhea" id="RHEA-COMP:10272"/>
        <dbReference type="ChEBI" id="CHEBI:15378"/>
        <dbReference type="ChEBI" id="CHEBI:30011"/>
        <dbReference type="ChEBI" id="CHEBI:57856"/>
        <dbReference type="ChEBI" id="CHEBI:59789"/>
        <dbReference type="ChEBI" id="CHEBI:61891"/>
        <dbReference type="EC" id="2.1.1.297"/>
    </reaction>
</comment>
<organism evidence="7 8">
    <name type="scientific">Mesomycoplasma molare</name>
    <dbReference type="NCBI Taxonomy" id="171288"/>
    <lineage>
        <taxon>Bacteria</taxon>
        <taxon>Bacillati</taxon>
        <taxon>Mycoplasmatota</taxon>
        <taxon>Mycoplasmoidales</taxon>
        <taxon>Metamycoplasmataceae</taxon>
        <taxon>Mesomycoplasma</taxon>
    </lineage>
</organism>
<gene>
    <name evidence="7" type="ORF">NX772_03555</name>
</gene>
<keyword evidence="3" id="KW-0808">Transferase</keyword>
<dbReference type="EC" id="2.1.1.297" evidence="1"/>
<dbReference type="SUPFAM" id="SSF53335">
    <property type="entry name" value="S-adenosyl-L-methionine-dependent methyltransferases"/>
    <property type="match status" value="1"/>
</dbReference>
<keyword evidence="2 7" id="KW-0489">Methyltransferase</keyword>
<dbReference type="InterPro" id="IPR029063">
    <property type="entry name" value="SAM-dependent_MTases_sf"/>
</dbReference>